<dbReference type="EMBL" id="CM037161">
    <property type="protein sequence ID" value="KAH7854695.1"/>
    <property type="molecule type" value="Genomic_DNA"/>
</dbReference>
<dbReference type="Proteomes" id="UP000828048">
    <property type="component" value="Chromosome 11"/>
</dbReference>
<organism evidence="1 2">
    <name type="scientific">Vaccinium darrowii</name>
    <dbReference type="NCBI Taxonomy" id="229202"/>
    <lineage>
        <taxon>Eukaryota</taxon>
        <taxon>Viridiplantae</taxon>
        <taxon>Streptophyta</taxon>
        <taxon>Embryophyta</taxon>
        <taxon>Tracheophyta</taxon>
        <taxon>Spermatophyta</taxon>
        <taxon>Magnoliopsida</taxon>
        <taxon>eudicotyledons</taxon>
        <taxon>Gunneridae</taxon>
        <taxon>Pentapetalae</taxon>
        <taxon>asterids</taxon>
        <taxon>Ericales</taxon>
        <taxon>Ericaceae</taxon>
        <taxon>Vaccinioideae</taxon>
        <taxon>Vaccinieae</taxon>
        <taxon>Vaccinium</taxon>
    </lineage>
</organism>
<comment type="caution">
    <text evidence="1">The sequence shown here is derived from an EMBL/GenBank/DDBJ whole genome shotgun (WGS) entry which is preliminary data.</text>
</comment>
<protein>
    <submittedName>
        <fullName evidence="1">Uncharacterized protein</fullName>
    </submittedName>
</protein>
<name>A0ACB7YMD5_9ERIC</name>
<reference evidence="1 2" key="1">
    <citation type="journal article" date="2021" name="Hortic Res">
        <title>High-quality reference genome and annotation aids understanding of berry development for evergreen blueberry (Vaccinium darrowii).</title>
        <authorList>
            <person name="Yu J."/>
            <person name="Hulse-Kemp A.M."/>
            <person name="Babiker E."/>
            <person name="Staton M."/>
        </authorList>
    </citation>
    <scope>NUCLEOTIDE SEQUENCE [LARGE SCALE GENOMIC DNA]</scope>
    <source>
        <strain evidence="2">cv. NJ 8807/NJ 8810</strain>
        <tissue evidence="1">Young leaf</tissue>
    </source>
</reference>
<sequence>MVTGGGNEAGGGGRGRGRRRTEQGTWRFNIRRRLGQNRGPLSSCSITSAGDPILRRRRPLRSAKCVRRGMQRNLLLGFFHAIGRQIHHQSSSVVEEELDPFLLVENELSILANRLRSKVVAKVPKLASASEYFFKMGWKESDFDQLQGDAEKPIIGFLSCYWAPNSSLKQLYSGGLEELDPFLLVENELSILANRLCSMAIAEVPKLASAAKYFFKMGVKGKRFRPTVLLLMATALNVHIPGPPSDTVVDDLSEELRERQQRITEITELIHVASLLHDDVLDDADTRRGIGSVNFVMGNKGTRSRMMRTSPNSPSPAPATRSYAGDALSDQPKAYSVGEWIPVHSVVPLDNQGRKLGQKDVVHSLWSSSSCASISYRFACHPFSSAQNLNQFPGNRFCLRNYAQLESHSVAGLLHDDVLDDADTRRGIGSVNFEMGNKSHKDAATWRNRSFPHYDMLLTIFGKDRATGKNAVTAEDVLEEESRNEGSCDTENLGISTEEMKHFSLNKEESTSQGKKRKRADDSLDPFREAAMIIGSKIEEATEKFSEALGVNLATAKKRDKINEELPKLSNLSMIQRHRALLAIAHDHEMTECFLTLKDEEKEPFVKSLLKGEFNL</sequence>
<gene>
    <name evidence="1" type="ORF">Vadar_016879</name>
</gene>
<keyword evidence="2" id="KW-1185">Reference proteome</keyword>
<evidence type="ECO:0000313" key="2">
    <source>
        <dbReference type="Proteomes" id="UP000828048"/>
    </source>
</evidence>
<accession>A0ACB7YMD5</accession>
<evidence type="ECO:0000313" key="1">
    <source>
        <dbReference type="EMBL" id="KAH7854695.1"/>
    </source>
</evidence>
<proteinExistence type="predicted"/>